<proteinExistence type="predicted"/>
<dbReference type="RefSeq" id="WP_157364870.1">
    <property type="nucleotide sequence ID" value="NZ_WOWS01000008.1"/>
</dbReference>
<protein>
    <submittedName>
        <fullName evidence="1">Uncharacterized protein</fullName>
    </submittedName>
</protein>
<keyword evidence="2" id="KW-1185">Reference proteome</keyword>
<reference evidence="1 2" key="1">
    <citation type="submission" date="2019-12" db="EMBL/GenBank/DDBJ databases">
        <authorList>
            <person name="Li J."/>
        </authorList>
    </citation>
    <scope>NUCLEOTIDE SEQUENCE [LARGE SCALE GENOMIC DNA]</scope>
    <source>
        <strain evidence="1 2">HL2-2</strain>
    </source>
</reference>
<accession>A0A6L6UGC0</accession>
<dbReference type="AlphaFoldDB" id="A0A6L6UGC0"/>
<dbReference type="Proteomes" id="UP000478208">
    <property type="component" value="Unassembled WGS sequence"/>
</dbReference>
<sequence>MKDLINEYYNSNDLKEKLELKRELLKNSNSQEFKVAVMSHYDAYKNSNEKLFLDAMLQSHH</sequence>
<dbReference type="EMBL" id="WOWS01000008">
    <property type="protein sequence ID" value="MUU79814.1"/>
    <property type="molecule type" value="Genomic_DNA"/>
</dbReference>
<gene>
    <name evidence="1" type="ORF">GN138_15305</name>
</gene>
<organism evidence="1 2">
    <name type="scientific">Winogradskyella endarachnes</name>
    <dbReference type="NCBI Taxonomy" id="2681965"/>
    <lineage>
        <taxon>Bacteria</taxon>
        <taxon>Pseudomonadati</taxon>
        <taxon>Bacteroidota</taxon>
        <taxon>Flavobacteriia</taxon>
        <taxon>Flavobacteriales</taxon>
        <taxon>Flavobacteriaceae</taxon>
        <taxon>Winogradskyella</taxon>
    </lineage>
</organism>
<comment type="caution">
    <text evidence="1">The sequence shown here is derived from an EMBL/GenBank/DDBJ whole genome shotgun (WGS) entry which is preliminary data.</text>
</comment>
<evidence type="ECO:0000313" key="2">
    <source>
        <dbReference type="Proteomes" id="UP000478208"/>
    </source>
</evidence>
<evidence type="ECO:0000313" key="1">
    <source>
        <dbReference type="EMBL" id="MUU79814.1"/>
    </source>
</evidence>
<name>A0A6L6UGC0_9FLAO</name>